<dbReference type="EMBL" id="CM001204">
    <property type="protein sequence ID" value="EGP84813.1"/>
    <property type="molecule type" value="Genomic_DNA"/>
</dbReference>
<keyword evidence="3" id="KW-1185">Reference proteome</keyword>
<sequence>MRRQLPANTRRKCAWPANSGTQSISLLETGRFHVHGSTASHIIHASLESVVPVIRLTAAWHAVFQLPRFSFDNNTLRLSRGRPLLWISITVKTSSSTTHLGAYVIALTNGRKRLRSDSTASSPARPARKRRTPSLTDSIKLIECAVCMNSKPPGQFKKFPSCPINPCKRTCNFCCTRHVKISLIENPLTEIACFSCAELIPRQILVDQFLRSKEDKEHYQFRLKQAGLRERNERECIFGECIHFQIHDPAADGRLIACEKCCRQSCHPCMAPEHSGKTCEAYQSRLQTAHAAGEAATKDAFAQGYTAIEQIAAKGNKAHDPSCKNSIRSKEDTRFVQRKDGRPRVREKIHPSHPVEELKITSDDAENTSVVDGA</sequence>
<evidence type="ECO:0000313" key="3">
    <source>
        <dbReference type="Proteomes" id="UP000008062"/>
    </source>
</evidence>
<organism evidence="2 3">
    <name type="scientific">Zymoseptoria tritici (strain CBS 115943 / IPO323)</name>
    <name type="common">Speckled leaf blotch fungus</name>
    <name type="synonym">Septoria tritici</name>
    <dbReference type="NCBI Taxonomy" id="336722"/>
    <lineage>
        <taxon>Eukaryota</taxon>
        <taxon>Fungi</taxon>
        <taxon>Dikarya</taxon>
        <taxon>Ascomycota</taxon>
        <taxon>Pezizomycotina</taxon>
        <taxon>Dothideomycetes</taxon>
        <taxon>Dothideomycetidae</taxon>
        <taxon>Mycosphaerellales</taxon>
        <taxon>Mycosphaerellaceae</taxon>
        <taxon>Zymoseptoria</taxon>
    </lineage>
</organism>
<dbReference type="GeneID" id="13402634"/>
<protein>
    <recommendedName>
        <fullName evidence="4">IBR domain-containing protein</fullName>
    </recommendedName>
</protein>
<proteinExistence type="predicted"/>
<gene>
    <name evidence="2" type="ORF">MYCGRDRAFT_95511</name>
</gene>
<evidence type="ECO:0000313" key="2">
    <source>
        <dbReference type="EMBL" id="EGP84813.1"/>
    </source>
</evidence>
<accession>F9XJU6</accession>
<reference evidence="2 3" key="1">
    <citation type="journal article" date="2011" name="PLoS Genet.">
        <title>Finished genome of the fungal wheat pathogen Mycosphaerella graminicola reveals dispensome structure, chromosome plasticity, and stealth pathogenesis.</title>
        <authorList>
            <person name="Goodwin S.B."/>
            <person name="Ben M'barek S."/>
            <person name="Dhillon B."/>
            <person name="Wittenberg A.H.J."/>
            <person name="Crane C.F."/>
            <person name="Hane J.K."/>
            <person name="Foster A.J."/>
            <person name="Van der Lee T.A.J."/>
            <person name="Grimwood J."/>
            <person name="Aerts A."/>
            <person name="Antoniw J."/>
            <person name="Bailey A."/>
            <person name="Bluhm B."/>
            <person name="Bowler J."/>
            <person name="Bristow J."/>
            <person name="van der Burgt A."/>
            <person name="Canto-Canche B."/>
            <person name="Churchill A.C.L."/>
            <person name="Conde-Ferraez L."/>
            <person name="Cools H.J."/>
            <person name="Coutinho P.M."/>
            <person name="Csukai M."/>
            <person name="Dehal P."/>
            <person name="De Wit P."/>
            <person name="Donzelli B."/>
            <person name="van de Geest H.C."/>
            <person name="van Ham R.C.H.J."/>
            <person name="Hammond-Kosack K.E."/>
            <person name="Henrissat B."/>
            <person name="Kilian A."/>
            <person name="Kobayashi A.K."/>
            <person name="Koopmann E."/>
            <person name="Kourmpetis Y."/>
            <person name="Kuzniar A."/>
            <person name="Lindquist E."/>
            <person name="Lombard V."/>
            <person name="Maliepaard C."/>
            <person name="Martins N."/>
            <person name="Mehrabi R."/>
            <person name="Nap J.P.H."/>
            <person name="Ponomarenko A."/>
            <person name="Rudd J.J."/>
            <person name="Salamov A."/>
            <person name="Schmutz J."/>
            <person name="Schouten H.J."/>
            <person name="Shapiro H."/>
            <person name="Stergiopoulos I."/>
            <person name="Torriani S.F.F."/>
            <person name="Tu H."/>
            <person name="de Vries R.P."/>
            <person name="Waalwijk C."/>
            <person name="Ware S.B."/>
            <person name="Wiebenga A."/>
            <person name="Zwiers L.-H."/>
            <person name="Oliver R.P."/>
            <person name="Grigoriev I.V."/>
            <person name="Kema G.H.J."/>
        </authorList>
    </citation>
    <scope>NUCLEOTIDE SEQUENCE [LARGE SCALE GENOMIC DNA]</scope>
    <source>
        <strain evidence="3">CBS 115943 / IPO323</strain>
    </source>
</reference>
<feature type="compositionally biased region" description="Basic and acidic residues" evidence="1">
    <location>
        <begin position="331"/>
        <end position="362"/>
    </location>
</feature>
<name>F9XJU6_ZYMTI</name>
<dbReference type="OrthoDB" id="3885367at2759"/>
<evidence type="ECO:0000256" key="1">
    <source>
        <dbReference type="SAM" id="MobiDB-lite"/>
    </source>
</evidence>
<dbReference type="KEGG" id="ztr:MYCGRDRAFT_95511"/>
<feature type="region of interest" description="Disordered" evidence="1">
    <location>
        <begin position="331"/>
        <end position="374"/>
    </location>
</feature>
<dbReference type="InParanoid" id="F9XJU6"/>
<dbReference type="CDD" id="cd20335">
    <property type="entry name" value="BRcat_RBR"/>
    <property type="match status" value="1"/>
</dbReference>
<dbReference type="AlphaFoldDB" id="F9XJU6"/>
<evidence type="ECO:0008006" key="4">
    <source>
        <dbReference type="Google" id="ProtNLM"/>
    </source>
</evidence>
<dbReference type="RefSeq" id="XP_003849837.1">
    <property type="nucleotide sequence ID" value="XM_003849789.1"/>
</dbReference>
<feature type="region of interest" description="Disordered" evidence="1">
    <location>
        <begin position="114"/>
        <end position="134"/>
    </location>
</feature>
<dbReference type="Proteomes" id="UP000008062">
    <property type="component" value="Chromosome 9"/>
</dbReference>
<dbReference type="VEuPathDB" id="FungiDB:ZTRI_9.42"/>
<dbReference type="HOGENOM" id="CLU_740122_0_0_1"/>